<dbReference type="Pfam" id="PF01471">
    <property type="entry name" value="PG_binding_1"/>
    <property type="match status" value="1"/>
</dbReference>
<organism evidence="7 8">
    <name type="scientific">Paenibacillus roseus</name>
    <dbReference type="NCBI Taxonomy" id="2798579"/>
    <lineage>
        <taxon>Bacteria</taxon>
        <taxon>Bacillati</taxon>
        <taxon>Bacillota</taxon>
        <taxon>Bacilli</taxon>
        <taxon>Bacillales</taxon>
        <taxon>Paenibacillaceae</taxon>
        <taxon>Paenibacillus</taxon>
    </lineage>
</organism>
<keyword evidence="4 5" id="KW-0720">Serine protease</keyword>
<dbReference type="Gene3D" id="3.90.226.10">
    <property type="entry name" value="2-enoyl-CoA Hydratase, Chain A, domain 1"/>
    <property type="match status" value="1"/>
</dbReference>
<keyword evidence="2 5" id="KW-0645">Protease</keyword>
<dbReference type="SMART" id="SM00245">
    <property type="entry name" value="TSPc"/>
    <property type="match status" value="1"/>
</dbReference>
<keyword evidence="3 5" id="KW-0378">Hydrolase</keyword>
<dbReference type="SMART" id="SM00228">
    <property type="entry name" value="PDZ"/>
    <property type="match status" value="1"/>
</dbReference>
<dbReference type="Pfam" id="PF03572">
    <property type="entry name" value="Peptidase_S41"/>
    <property type="match status" value="1"/>
</dbReference>
<dbReference type="EMBL" id="JAELUP010000016">
    <property type="protein sequence ID" value="MBJ6360994.1"/>
    <property type="molecule type" value="Genomic_DNA"/>
</dbReference>
<gene>
    <name evidence="7" type="ORF">JFN88_06635</name>
</gene>
<dbReference type="Proteomes" id="UP000640274">
    <property type="component" value="Unassembled WGS sequence"/>
</dbReference>
<name>A0A934J3K1_9BACL</name>
<feature type="domain" description="PDZ" evidence="6">
    <location>
        <begin position="106"/>
        <end position="174"/>
    </location>
</feature>
<dbReference type="InterPro" id="IPR029045">
    <property type="entry name" value="ClpP/crotonase-like_dom_sf"/>
</dbReference>
<comment type="similarity">
    <text evidence="1 5">Belongs to the peptidase S41A family.</text>
</comment>
<proteinExistence type="inferred from homology"/>
<dbReference type="GO" id="GO:0004175">
    <property type="term" value="F:endopeptidase activity"/>
    <property type="evidence" value="ECO:0007669"/>
    <property type="project" value="TreeGrafter"/>
</dbReference>
<dbReference type="AlphaFoldDB" id="A0A934J3K1"/>
<dbReference type="InterPro" id="IPR002477">
    <property type="entry name" value="Peptidoglycan-bd-like"/>
</dbReference>
<sequence>MNFKGRTVLVFVLLTMVASVLATLVLADRLVLGGLGSGKGLVSALPSGQSQGLTRQEESKLGAVLSLIETKYYKSVDREKVVDGAINGMISALGDPYSSYMEKETAEQFTESIEGSFTGIGAEVMIDNGNITVVSPIKDSPAERAGLMPKDVLVSVNGESLEGLQLNEAVAKIRGPKGTKAKLQIRRSGVAQPISLVLVREDIDVETVYAKMLEGGVGKIEIRQFSMHTGERFLSELEQLEKQGMKGLIIDVRNNPGGVLPVVVSIAQPFVPSGQPIVQVEEKSGTKEQTLSKGTGRKYPVAILINKGSASASEVLAGALKERAGAVVIGETSYGKGTVQVSYNKVLGDGSLVKMTIAKWLTPDGNWVHEKGIKPNVEVSPPDYYSAPRLSKTKVLTKDMLSEEVRSMQLMLGGLGYKVDRKDGYFSKDTETALRSFQTNQGLPVTGKLDRTSAEKLEQQLIEFVRDEDNDIQLIRAIEEVKGKIGH</sequence>
<dbReference type="CDD" id="cd06782">
    <property type="entry name" value="cpPDZ_CPP-like"/>
    <property type="match status" value="1"/>
</dbReference>
<dbReference type="GO" id="GO:0007165">
    <property type="term" value="P:signal transduction"/>
    <property type="evidence" value="ECO:0007669"/>
    <property type="project" value="TreeGrafter"/>
</dbReference>
<dbReference type="InterPro" id="IPR001478">
    <property type="entry name" value="PDZ"/>
</dbReference>
<keyword evidence="8" id="KW-1185">Reference proteome</keyword>
<dbReference type="InterPro" id="IPR005151">
    <property type="entry name" value="Tail-specific_protease"/>
</dbReference>
<evidence type="ECO:0000259" key="6">
    <source>
        <dbReference type="PROSITE" id="PS50106"/>
    </source>
</evidence>
<dbReference type="SUPFAM" id="SSF47090">
    <property type="entry name" value="PGBD-like"/>
    <property type="match status" value="1"/>
</dbReference>
<dbReference type="InterPro" id="IPR036365">
    <property type="entry name" value="PGBD-like_sf"/>
</dbReference>
<dbReference type="GO" id="GO:0008236">
    <property type="term" value="F:serine-type peptidase activity"/>
    <property type="evidence" value="ECO:0007669"/>
    <property type="project" value="UniProtKB-KW"/>
</dbReference>
<dbReference type="CDD" id="cd07560">
    <property type="entry name" value="Peptidase_S41_CPP"/>
    <property type="match status" value="1"/>
</dbReference>
<dbReference type="NCBIfam" id="TIGR00225">
    <property type="entry name" value="prc"/>
    <property type="match status" value="1"/>
</dbReference>
<evidence type="ECO:0000256" key="3">
    <source>
        <dbReference type="ARBA" id="ARBA00022801"/>
    </source>
</evidence>
<dbReference type="InterPro" id="IPR036366">
    <property type="entry name" value="PGBDSf"/>
</dbReference>
<dbReference type="Gene3D" id="2.30.42.10">
    <property type="match status" value="1"/>
</dbReference>
<evidence type="ECO:0000256" key="2">
    <source>
        <dbReference type="ARBA" id="ARBA00022670"/>
    </source>
</evidence>
<protein>
    <submittedName>
        <fullName evidence="7">S41 family peptidase</fullName>
    </submittedName>
</protein>
<dbReference type="FunFam" id="2.30.42.10:FF:000063">
    <property type="entry name" value="Peptidase, S41 family"/>
    <property type="match status" value="1"/>
</dbReference>
<dbReference type="Pfam" id="PF22694">
    <property type="entry name" value="CtpB_N-like"/>
    <property type="match status" value="1"/>
</dbReference>
<dbReference type="InterPro" id="IPR036034">
    <property type="entry name" value="PDZ_sf"/>
</dbReference>
<evidence type="ECO:0000313" key="8">
    <source>
        <dbReference type="Proteomes" id="UP000640274"/>
    </source>
</evidence>
<dbReference type="RefSeq" id="WP_199018549.1">
    <property type="nucleotide sequence ID" value="NZ_JAELUP010000016.1"/>
</dbReference>
<dbReference type="FunFam" id="3.30.750.44:FF:000001">
    <property type="entry name" value="S41 family peptidase"/>
    <property type="match status" value="1"/>
</dbReference>
<dbReference type="Pfam" id="PF17820">
    <property type="entry name" value="PDZ_6"/>
    <property type="match status" value="1"/>
</dbReference>
<dbReference type="SUPFAM" id="SSF52096">
    <property type="entry name" value="ClpP/crotonase"/>
    <property type="match status" value="1"/>
</dbReference>
<evidence type="ECO:0000256" key="1">
    <source>
        <dbReference type="ARBA" id="ARBA00009179"/>
    </source>
</evidence>
<dbReference type="SUPFAM" id="SSF50156">
    <property type="entry name" value="PDZ domain-like"/>
    <property type="match status" value="1"/>
</dbReference>
<dbReference type="Gene3D" id="3.30.750.44">
    <property type="match status" value="1"/>
</dbReference>
<evidence type="ECO:0000256" key="4">
    <source>
        <dbReference type="ARBA" id="ARBA00022825"/>
    </source>
</evidence>
<dbReference type="GO" id="GO:0030288">
    <property type="term" value="C:outer membrane-bounded periplasmic space"/>
    <property type="evidence" value="ECO:0007669"/>
    <property type="project" value="TreeGrafter"/>
</dbReference>
<accession>A0A934J3K1</accession>
<dbReference type="InterPro" id="IPR004447">
    <property type="entry name" value="Peptidase_S41A"/>
</dbReference>
<dbReference type="Gene3D" id="1.10.101.10">
    <property type="entry name" value="PGBD-like superfamily/PGBD"/>
    <property type="match status" value="1"/>
</dbReference>
<reference evidence="7" key="1">
    <citation type="submission" date="2020-12" db="EMBL/GenBank/DDBJ databases">
        <authorList>
            <person name="Huq M.A."/>
        </authorList>
    </citation>
    <scope>NUCLEOTIDE SEQUENCE</scope>
    <source>
        <strain evidence="7">MAHUQ-46</strain>
    </source>
</reference>
<comment type="caution">
    <text evidence="7">The sequence shown here is derived from an EMBL/GenBank/DDBJ whole genome shotgun (WGS) entry which is preliminary data.</text>
</comment>
<dbReference type="InterPro" id="IPR055210">
    <property type="entry name" value="CtpA/B_N"/>
</dbReference>
<dbReference type="GO" id="GO:0006508">
    <property type="term" value="P:proteolysis"/>
    <property type="evidence" value="ECO:0007669"/>
    <property type="project" value="UniProtKB-KW"/>
</dbReference>
<evidence type="ECO:0000313" key="7">
    <source>
        <dbReference type="EMBL" id="MBJ6360994.1"/>
    </source>
</evidence>
<dbReference type="InterPro" id="IPR041489">
    <property type="entry name" value="PDZ_6"/>
</dbReference>
<evidence type="ECO:0000256" key="5">
    <source>
        <dbReference type="RuleBase" id="RU004404"/>
    </source>
</evidence>
<dbReference type="PANTHER" id="PTHR32060">
    <property type="entry name" value="TAIL-SPECIFIC PROTEASE"/>
    <property type="match status" value="1"/>
</dbReference>
<dbReference type="PANTHER" id="PTHR32060:SF29">
    <property type="entry name" value="CARBOXY-TERMINAL PROCESSING PROTEASE CTPB"/>
    <property type="match status" value="1"/>
</dbReference>
<dbReference type="PROSITE" id="PS50106">
    <property type="entry name" value="PDZ"/>
    <property type="match status" value="1"/>
</dbReference>